<gene>
    <name evidence="1" type="ORF">DB44_EO00040</name>
</gene>
<evidence type="ECO:0000313" key="1">
    <source>
        <dbReference type="EMBL" id="KIC71154.1"/>
    </source>
</evidence>
<organism evidence="1 2">
    <name type="scientific">Candidatus Protochlamydia amoebophila</name>
    <dbReference type="NCBI Taxonomy" id="362787"/>
    <lineage>
        <taxon>Bacteria</taxon>
        <taxon>Pseudomonadati</taxon>
        <taxon>Chlamydiota</taxon>
        <taxon>Chlamydiia</taxon>
        <taxon>Parachlamydiales</taxon>
        <taxon>Parachlamydiaceae</taxon>
        <taxon>Candidatus Protochlamydia</taxon>
    </lineage>
</organism>
<dbReference type="Proteomes" id="UP000031465">
    <property type="component" value="Unassembled WGS sequence"/>
</dbReference>
<sequence>MIALLLFPVDPILEVKSLEIVKLHQFFYICKYQSKLLMIN</sequence>
<reference evidence="1 2" key="1">
    <citation type="journal article" date="2014" name="Mol. Biol. Evol.">
        <title>Massive expansion of Ubiquitination-related gene families within the Chlamydiae.</title>
        <authorList>
            <person name="Domman D."/>
            <person name="Collingro A."/>
            <person name="Lagkouvardos I."/>
            <person name="Gehre L."/>
            <person name="Weinmaier T."/>
            <person name="Rattei T."/>
            <person name="Subtil A."/>
            <person name="Horn M."/>
        </authorList>
    </citation>
    <scope>NUCLEOTIDE SEQUENCE [LARGE SCALE GENOMIC DNA]</scope>
    <source>
        <strain evidence="1 2">EI2</strain>
    </source>
</reference>
<proteinExistence type="predicted"/>
<protein>
    <submittedName>
        <fullName evidence="1">Uncharacterized protein</fullName>
    </submittedName>
</protein>
<name>A0A0C1H063_9BACT</name>
<dbReference type="AlphaFoldDB" id="A0A0C1H063"/>
<dbReference type="EMBL" id="JSAN01000112">
    <property type="protein sequence ID" value="KIC71154.1"/>
    <property type="molecule type" value="Genomic_DNA"/>
</dbReference>
<comment type="caution">
    <text evidence="1">The sequence shown here is derived from an EMBL/GenBank/DDBJ whole genome shotgun (WGS) entry which is preliminary data.</text>
</comment>
<accession>A0A0C1H063</accession>
<evidence type="ECO:0000313" key="2">
    <source>
        <dbReference type="Proteomes" id="UP000031465"/>
    </source>
</evidence>